<proteinExistence type="inferred from homology"/>
<dbReference type="Gene3D" id="3.30.420.10">
    <property type="entry name" value="Ribonuclease H-like superfamily/Ribonuclease H"/>
    <property type="match status" value="1"/>
</dbReference>
<protein>
    <recommendedName>
        <fullName evidence="6">Integrase catalytic domain-containing protein</fullName>
    </recommendedName>
</protein>
<dbReference type="InterPro" id="IPR001598">
    <property type="entry name" value="Transposase_IS30_CS"/>
</dbReference>
<dbReference type="InterPro" id="IPR053392">
    <property type="entry name" value="Transposase_IS30-like"/>
</dbReference>
<dbReference type="EMBL" id="OY288114">
    <property type="protein sequence ID" value="CAJ0855138.1"/>
    <property type="molecule type" value="Genomic_DNA"/>
</dbReference>
<dbReference type="Gene3D" id="1.10.10.60">
    <property type="entry name" value="Homeodomain-like"/>
    <property type="match status" value="1"/>
</dbReference>
<dbReference type="GO" id="GO:0005829">
    <property type="term" value="C:cytosol"/>
    <property type="evidence" value="ECO:0007669"/>
    <property type="project" value="TreeGrafter"/>
</dbReference>
<dbReference type="InterPro" id="IPR001584">
    <property type="entry name" value="Integrase_cat-core"/>
</dbReference>
<dbReference type="PROSITE" id="PS01043">
    <property type="entry name" value="TRANSPOSASE_IS30"/>
    <property type="match status" value="1"/>
</dbReference>
<reference evidence="7" key="1">
    <citation type="submission" date="2023-07" db="EMBL/GenBank/DDBJ databases">
        <authorList>
            <person name="Pelsma A.J. K."/>
        </authorList>
    </citation>
    <scope>NUCLEOTIDE SEQUENCE</scope>
</reference>
<comment type="similarity">
    <text evidence="2">Belongs to the transposase IS30 family.</text>
</comment>
<dbReference type="GO" id="GO:0004803">
    <property type="term" value="F:transposase activity"/>
    <property type="evidence" value="ECO:0007669"/>
    <property type="project" value="InterPro"/>
</dbReference>
<dbReference type="Pfam" id="PF13936">
    <property type="entry name" value="HTH_38"/>
    <property type="match status" value="1"/>
</dbReference>
<accession>A0AA48RC50</accession>
<dbReference type="InterPro" id="IPR036397">
    <property type="entry name" value="RNaseH_sf"/>
</dbReference>
<sequence>MTYEHLSQDERYQISALLKAGLAISHIAQILGRHRSTIGREVRRNAGLRGYRPQQAQRFAELRGRNSRNARRIDTCQWLQAKKLLRNKWSPEQIASQGCMSHETIYRKIYADKRSGGSLWQHLRCQKKRRKRYASGRDRRGQIIGRRPISERPRHVETRRAIGHWELDTIIGKGHKQAIVSMVERKSGYAVLAKVPRKTADHVSTAIITCLKPIAAMVKTLTYDNGKEFSEHAATDKALGSVAYFADPYSSWQRGSNENLNGLVRQFIPKSRRLATVSDKELAMIQDQLNNRPRKRLGYKTPLEVFTQSFRRVALRA</sequence>
<evidence type="ECO:0000256" key="2">
    <source>
        <dbReference type="ARBA" id="ARBA00006363"/>
    </source>
</evidence>
<dbReference type="SUPFAM" id="SSF53098">
    <property type="entry name" value="Ribonuclease H-like"/>
    <property type="match status" value="1"/>
</dbReference>
<dbReference type="InterPro" id="IPR051917">
    <property type="entry name" value="Transposase-Integrase"/>
</dbReference>
<keyword evidence="4" id="KW-0238">DNA-binding</keyword>
<comment type="function">
    <text evidence="1">Required for the transposition of the insertion element.</text>
</comment>
<keyword evidence="3" id="KW-0815">Transposition</keyword>
<dbReference type="GO" id="GO:0015074">
    <property type="term" value="P:DNA integration"/>
    <property type="evidence" value="ECO:0007669"/>
    <property type="project" value="InterPro"/>
</dbReference>
<evidence type="ECO:0000313" key="7">
    <source>
        <dbReference type="EMBL" id="CAJ0855138.1"/>
    </source>
</evidence>
<dbReference type="GO" id="GO:0006313">
    <property type="term" value="P:DNA transposition"/>
    <property type="evidence" value="ECO:0007669"/>
    <property type="project" value="InterPro"/>
</dbReference>
<evidence type="ECO:0000256" key="3">
    <source>
        <dbReference type="ARBA" id="ARBA00022578"/>
    </source>
</evidence>
<evidence type="ECO:0000256" key="4">
    <source>
        <dbReference type="ARBA" id="ARBA00023125"/>
    </source>
</evidence>
<organism evidence="7">
    <name type="scientific">freshwater sediment metagenome</name>
    <dbReference type="NCBI Taxonomy" id="556182"/>
    <lineage>
        <taxon>unclassified sequences</taxon>
        <taxon>metagenomes</taxon>
        <taxon>ecological metagenomes</taxon>
    </lineage>
</organism>
<evidence type="ECO:0000259" key="6">
    <source>
        <dbReference type="PROSITE" id="PS50994"/>
    </source>
</evidence>
<dbReference type="InterPro" id="IPR025246">
    <property type="entry name" value="IS30-like_HTH"/>
</dbReference>
<dbReference type="AlphaFoldDB" id="A0AA48RC50"/>
<name>A0AA48RC50_9ZZZZ</name>
<evidence type="ECO:0000256" key="1">
    <source>
        <dbReference type="ARBA" id="ARBA00002190"/>
    </source>
</evidence>
<dbReference type="GO" id="GO:0003677">
    <property type="term" value="F:DNA binding"/>
    <property type="evidence" value="ECO:0007669"/>
    <property type="project" value="UniProtKB-KW"/>
</dbReference>
<dbReference type="PANTHER" id="PTHR10948:SF23">
    <property type="entry name" value="TRANSPOSASE INSI FOR INSERTION SEQUENCE ELEMENT IS30A-RELATED"/>
    <property type="match status" value="1"/>
</dbReference>
<dbReference type="PANTHER" id="PTHR10948">
    <property type="entry name" value="TRANSPOSASE"/>
    <property type="match status" value="1"/>
</dbReference>
<dbReference type="InterPro" id="IPR012337">
    <property type="entry name" value="RNaseH-like_sf"/>
</dbReference>
<keyword evidence="5" id="KW-0233">DNA recombination</keyword>
<dbReference type="NCBIfam" id="NF033563">
    <property type="entry name" value="transpos_IS30"/>
    <property type="match status" value="1"/>
</dbReference>
<evidence type="ECO:0000256" key="5">
    <source>
        <dbReference type="ARBA" id="ARBA00023172"/>
    </source>
</evidence>
<dbReference type="PROSITE" id="PS50994">
    <property type="entry name" value="INTEGRASE"/>
    <property type="match status" value="1"/>
</dbReference>
<gene>
    <name evidence="7" type="ORF">AMST5_00805</name>
</gene>
<feature type="domain" description="Integrase catalytic" evidence="6">
    <location>
        <begin position="149"/>
        <end position="310"/>
    </location>
</feature>